<comment type="caution">
    <text evidence="7">The sequence shown here is derived from an EMBL/GenBank/DDBJ whole genome shotgun (WGS) entry which is preliminary data.</text>
</comment>
<dbReference type="InterPro" id="IPR017941">
    <property type="entry name" value="Rieske_2Fe-2S"/>
</dbReference>
<feature type="domain" description="Rieske" evidence="6">
    <location>
        <begin position="4"/>
        <end position="110"/>
    </location>
</feature>
<reference evidence="7 8" key="1">
    <citation type="journal article" date="2019" name="Int. J. Syst. Evol. Microbiol.">
        <title>The Global Catalogue of Microorganisms (GCM) 10K type strain sequencing project: providing services to taxonomists for standard genome sequencing and annotation.</title>
        <authorList>
            <consortium name="The Broad Institute Genomics Platform"/>
            <consortium name="The Broad Institute Genome Sequencing Center for Infectious Disease"/>
            <person name="Wu L."/>
            <person name="Ma J."/>
        </authorList>
    </citation>
    <scope>NUCLEOTIDE SEQUENCE [LARGE SCALE GENOMIC DNA]</scope>
    <source>
        <strain evidence="7 8">GX26</strain>
    </source>
</reference>
<evidence type="ECO:0000259" key="6">
    <source>
        <dbReference type="PROSITE" id="PS51296"/>
    </source>
</evidence>
<dbReference type="AlphaFoldDB" id="A0ABD5V9L6"/>
<evidence type="ECO:0000313" key="7">
    <source>
        <dbReference type="EMBL" id="MFC6951488.1"/>
    </source>
</evidence>
<keyword evidence="1" id="KW-0001">2Fe-2S</keyword>
<proteinExistence type="predicted"/>
<keyword evidence="8" id="KW-1185">Reference proteome</keyword>
<protein>
    <submittedName>
        <fullName evidence="7">Rieske (2Fe-2S) protein</fullName>
    </submittedName>
</protein>
<dbReference type="EMBL" id="JBHSXN010000001">
    <property type="protein sequence ID" value="MFC6951488.1"/>
    <property type="molecule type" value="Genomic_DNA"/>
</dbReference>
<keyword evidence="2" id="KW-0479">Metal-binding</keyword>
<dbReference type="InterPro" id="IPR036922">
    <property type="entry name" value="Rieske_2Fe-2S_sf"/>
</dbReference>
<keyword evidence="3" id="KW-0408">Iron</keyword>
<evidence type="ECO:0000256" key="3">
    <source>
        <dbReference type="ARBA" id="ARBA00023004"/>
    </source>
</evidence>
<evidence type="ECO:0000256" key="5">
    <source>
        <dbReference type="SAM" id="MobiDB-lite"/>
    </source>
</evidence>
<dbReference type="Pfam" id="PF00355">
    <property type="entry name" value="Rieske"/>
    <property type="match status" value="1"/>
</dbReference>
<dbReference type="GO" id="GO:0051537">
    <property type="term" value="F:2 iron, 2 sulfur cluster binding"/>
    <property type="evidence" value="ECO:0007669"/>
    <property type="project" value="UniProtKB-KW"/>
</dbReference>
<evidence type="ECO:0000313" key="8">
    <source>
        <dbReference type="Proteomes" id="UP001596395"/>
    </source>
</evidence>
<dbReference type="SUPFAM" id="SSF50022">
    <property type="entry name" value="ISP domain"/>
    <property type="match status" value="1"/>
</dbReference>
<feature type="region of interest" description="Disordered" evidence="5">
    <location>
        <begin position="120"/>
        <end position="139"/>
    </location>
</feature>
<keyword evidence="4" id="KW-0411">Iron-sulfur</keyword>
<dbReference type="Proteomes" id="UP001596395">
    <property type="component" value="Unassembled WGS sequence"/>
</dbReference>
<dbReference type="PROSITE" id="PS51296">
    <property type="entry name" value="RIESKE"/>
    <property type="match status" value="1"/>
</dbReference>
<dbReference type="PANTHER" id="PTHR40261">
    <property type="match status" value="1"/>
</dbReference>
<organism evidence="7 8">
    <name type="scientific">Halorubellus litoreus</name>
    <dbReference type="NCBI Taxonomy" id="755308"/>
    <lineage>
        <taxon>Archaea</taxon>
        <taxon>Methanobacteriati</taxon>
        <taxon>Methanobacteriota</taxon>
        <taxon>Stenosarchaea group</taxon>
        <taxon>Halobacteria</taxon>
        <taxon>Halobacteriales</taxon>
        <taxon>Halorubellaceae</taxon>
        <taxon>Halorubellus</taxon>
    </lineage>
</organism>
<accession>A0ABD5V9L6</accession>
<gene>
    <name evidence="7" type="ORF">ACFQGB_01310</name>
</gene>
<dbReference type="Gene3D" id="2.102.10.10">
    <property type="entry name" value="Rieske [2Fe-2S] iron-sulphur domain"/>
    <property type="match status" value="1"/>
</dbReference>
<evidence type="ECO:0000256" key="2">
    <source>
        <dbReference type="ARBA" id="ARBA00022723"/>
    </source>
</evidence>
<dbReference type="RefSeq" id="WP_336348520.1">
    <property type="nucleotide sequence ID" value="NZ_JAZAQL010000001.1"/>
</dbReference>
<dbReference type="GO" id="GO:0046872">
    <property type="term" value="F:metal ion binding"/>
    <property type="evidence" value="ECO:0007669"/>
    <property type="project" value="UniProtKB-KW"/>
</dbReference>
<sequence>MTEGTRVASVEEVPVASTHLFRVRDGDGEVDEAMLTKVSDGVVAYLNRCMHFRHIRIDKGDGAPMRDGELVCQNHAAMFEADSGVCTYGPCQGAVLDEVGIAERDGDVYLVDDTYEYVGDGPLDDDAGPSASESNPEWG</sequence>
<evidence type="ECO:0000256" key="4">
    <source>
        <dbReference type="ARBA" id="ARBA00023014"/>
    </source>
</evidence>
<dbReference type="PANTHER" id="PTHR40261:SF1">
    <property type="entry name" value="RIESKE DOMAIN-CONTAINING PROTEIN"/>
    <property type="match status" value="1"/>
</dbReference>
<evidence type="ECO:0000256" key="1">
    <source>
        <dbReference type="ARBA" id="ARBA00022714"/>
    </source>
</evidence>
<name>A0ABD5V9L6_9EURY</name>